<dbReference type="STRING" id="36849.OXPF_03280"/>
<evidence type="ECO:0000256" key="1">
    <source>
        <dbReference type="SAM" id="Coils"/>
    </source>
</evidence>
<dbReference type="EMBL" id="LKET01000016">
    <property type="protein sequence ID" value="KPU45860.1"/>
    <property type="molecule type" value="Genomic_DNA"/>
</dbReference>
<organism evidence="3 4">
    <name type="scientific">Oxobacter pfennigii</name>
    <dbReference type="NCBI Taxonomy" id="36849"/>
    <lineage>
        <taxon>Bacteria</taxon>
        <taxon>Bacillati</taxon>
        <taxon>Bacillota</taxon>
        <taxon>Clostridia</taxon>
        <taxon>Eubacteriales</taxon>
        <taxon>Clostridiaceae</taxon>
        <taxon>Oxobacter</taxon>
    </lineage>
</organism>
<comment type="caution">
    <text evidence="3">The sequence shown here is derived from an EMBL/GenBank/DDBJ whole genome shotgun (WGS) entry which is preliminary data.</text>
</comment>
<evidence type="ECO:0000313" key="4">
    <source>
        <dbReference type="Proteomes" id="UP000050326"/>
    </source>
</evidence>
<accession>A0A0P8WDN5</accession>
<evidence type="ECO:0000313" key="3">
    <source>
        <dbReference type="EMBL" id="KPU45860.1"/>
    </source>
</evidence>
<keyword evidence="1" id="KW-0175">Coiled coil</keyword>
<evidence type="ECO:0000256" key="2">
    <source>
        <dbReference type="SAM" id="SignalP"/>
    </source>
</evidence>
<dbReference type="PROSITE" id="PS51257">
    <property type="entry name" value="PROKAR_LIPOPROTEIN"/>
    <property type="match status" value="1"/>
</dbReference>
<proteinExistence type="predicted"/>
<name>A0A0P8WDN5_9CLOT</name>
<protein>
    <submittedName>
        <fullName evidence="3">Uncharacterized protein</fullName>
    </submittedName>
</protein>
<reference evidence="3 4" key="1">
    <citation type="submission" date="2015-09" db="EMBL/GenBank/DDBJ databases">
        <title>Genome sequence of Oxobacter pfennigii DSM 3222.</title>
        <authorList>
            <person name="Poehlein A."/>
            <person name="Bengelsdorf F.R."/>
            <person name="Schiel-Bengelsdorf B."/>
            <person name="Duerre P."/>
            <person name="Daniel R."/>
        </authorList>
    </citation>
    <scope>NUCLEOTIDE SEQUENCE [LARGE SCALE GENOMIC DNA]</scope>
    <source>
        <strain evidence="3 4">DSM 3222</strain>
    </source>
</reference>
<dbReference type="OrthoDB" id="9838672at2"/>
<keyword evidence="4" id="KW-1185">Reference proteome</keyword>
<feature type="signal peptide" evidence="2">
    <location>
        <begin position="1"/>
        <end position="23"/>
    </location>
</feature>
<dbReference type="AlphaFoldDB" id="A0A0P8WDN5"/>
<gene>
    <name evidence="3" type="ORF">OXPF_03280</name>
</gene>
<feature type="coiled-coil region" evidence="1">
    <location>
        <begin position="27"/>
        <end position="75"/>
    </location>
</feature>
<feature type="chain" id="PRO_5006153291" evidence="2">
    <location>
        <begin position="24"/>
        <end position="229"/>
    </location>
</feature>
<dbReference type="RefSeq" id="WP_054873481.1">
    <property type="nucleotide sequence ID" value="NZ_LKET01000016.1"/>
</dbReference>
<sequence length="229" mass="25644">MLKKSAVLTIAFALLFLVSSCNASKTSIDYDHELQLKQDELQKLTQENEILNKEIELLQNQNKILQSQLDEMYSSWSTDLTGDGINEIITGPPSPTPISLFENGGSLMVKSAEGDILLDEKTGILNMIGIYDAGAKTPVLITLQWGGGSMGNYYGAYLFDPVSNKLKRIQWDNYEVAVGLLYDNKCKSGSIVIMNRGLKPDGFNQPFYQRWIYKNGQMTPVEKWDADDQ</sequence>
<keyword evidence="2" id="KW-0732">Signal</keyword>
<dbReference type="Proteomes" id="UP000050326">
    <property type="component" value="Unassembled WGS sequence"/>
</dbReference>